<accession>A0A1M7RZS9</accession>
<proteinExistence type="predicted"/>
<dbReference type="STRING" id="1121455.SAMN02745728_00365"/>
<evidence type="ECO:0000256" key="4">
    <source>
        <dbReference type="ARBA" id="ARBA00023004"/>
    </source>
</evidence>
<dbReference type="PRINTS" id="PR00368">
    <property type="entry name" value="FADPNR"/>
</dbReference>
<dbReference type="InterPro" id="IPR036188">
    <property type="entry name" value="FAD/NAD-bd_sf"/>
</dbReference>
<dbReference type="InterPro" id="IPR039650">
    <property type="entry name" value="HdrA-like"/>
</dbReference>
<dbReference type="EMBL" id="FRDI01000002">
    <property type="protein sequence ID" value="SHN51602.1"/>
    <property type="molecule type" value="Genomic_DNA"/>
</dbReference>
<dbReference type="Pfam" id="PF12831">
    <property type="entry name" value="FAD_oxidored"/>
    <property type="match status" value="1"/>
</dbReference>
<dbReference type="OrthoDB" id="9758544at2"/>
<organism evidence="6 7">
    <name type="scientific">Desulfovibrio litoralis DSM 11393</name>
    <dbReference type="NCBI Taxonomy" id="1121455"/>
    <lineage>
        <taxon>Bacteria</taxon>
        <taxon>Pseudomonadati</taxon>
        <taxon>Thermodesulfobacteriota</taxon>
        <taxon>Desulfovibrionia</taxon>
        <taxon>Desulfovibrionales</taxon>
        <taxon>Desulfovibrionaceae</taxon>
        <taxon>Desulfovibrio</taxon>
    </lineage>
</organism>
<name>A0A1M7RZS9_9BACT</name>
<keyword evidence="4" id="KW-0408">Iron</keyword>
<dbReference type="GO" id="GO:0016491">
    <property type="term" value="F:oxidoreductase activity"/>
    <property type="evidence" value="ECO:0007669"/>
    <property type="project" value="UniProtKB-KW"/>
</dbReference>
<evidence type="ECO:0000256" key="1">
    <source>
        <dbReference type="ARBA" id="ARBA00022485"/>
    </source>
</evidence>
<evidence type="ECO:0000256" key="3">
    <source>
        <dbReference type="ARBA" id="ARBA00023002"/>
    </source>
</evidence>
<keyword evidence="3" id="KW-0560">Oxidoreductase</keyword>
<keyword evidence="2" id="KW-0479">Metal-binding</keyword>
<dbReference type="Proteomes" id="UP000186469">
    <property type="component" value="Unassembled WGS sequence"/>
</dbReference>
<dbReference type="SUPFAM" id="SSF51971">
    <property type="entry name" value="Nucleotide-binding domain"/>
    <property type="match status" value="1"/>
</dbReference>
<sequence>MSSAILVVGGGFSGLTAALEAAELGYEVYIIEKEPFLGGRVSQLNKYFPKLCPPSCGLEIQFQRIKKNPKVKFFTQAELIELKGEKGNYLAKIKIAPRYTSAHSANLKELSESLNGEKISEFEFKLTNRKALYLNTPFAFPNRYVLDKSAITKSDQIKLASCSDINLNDTEKEIELNIGSIVFATGWKPYDATRLSNLGAGQLTNCISNMQLERLASPCGPTLGKIQRPSDSEAPRNVAFVQCAGSRDQNHLNYCSYICCMASLKQALYIREQYPKAEITIYYIDLRAPGRYDNMLKRIKADPKITLIKGKVAGIKEDCANKDIIIEVEDAIKAEKWEKRHDLVVLATGMQPSLAGQKLPFNIDLDEDGFILDAESKGIFAAGCASKPLDVMRSAQSGTSAAMKAIQVVRGR</sequence>
<dbReference type="PANTHER" id="PTHR43498:SF1">
    <property type="entry name" value="COB--COM HETERODISULFIDE REDUCTASE IRON-SULFUR SUBUNIT A"/>
    <property type="match status" value="1"/>
</dbReference>
<protein>
    <submittedName>
        <fullName evidence="6">Putative adenylylsulfate reductase-associated electron transfer protein QmoA</fullName>
    </submittedName>
</protein>
<dbReference type="GO" id="GO:0051539">
    <property type="term" value="F:4 iron, 4 sulfur cluster binding"/>
    <property type="evidence" value="ECO:0007669"/>
    <property type="project" value="UniProtKB-KW"/>
</dbReference>
<keyword evidence="1" id="KW-0004">4Fe-4S</keyword>
<reference evidence="6 7" key="1">
    <citation type="submission" date="2016-12" db="EMBL/GenBank/DDBJ databases">
        <authorList>
            <person name="Song W.-J."/>
            <person name="Kurnit D.M."/>
        </authorList>
    </citation>
    <scope>NUCLEOTIDE SEQUENCE [LARGE SCALE GENOMIC DNA]</scope>
    <source>
        <strain evidence="6 7">DSM 11393</strain>
    </source>
</reference>
<keyword evidence="5" id="KW-0411">Iron-sulfur</keyword>
<dbReference type="GO" id="GO:0046872">
    <property type="term" value="F:metal ion binding"/>
    <property type="evidence" value="ECO:0007669"/>
    <property type="project" value="UniProtKB-KW"/>
</dbReference>
<evidence type="ECO:0000256" key="5">
    <source>
        <dbReference type="ARBA" id="ARBA00023014"/>
    </source>
</evidence>
<dbReference type="AlphaFoldDB" id="A0A1M7RZS9"/>
<dbReference type="PANTHER" id="PTHR43498">
    <property type="entry name" value="FERREDOXIN:COB-COM HETERODISULFIDE REDUCTASE SUBUNIT A"/>
    <property type="match status" value="1"/>
</dbReference>
<dbReference type="RefSeq" id="WP_072695898.1">
    <property type="nucleotide sequence ID" value="NZ_FRDI01000002.1"/>
</dbReference>
<evidence type="ECO:0000313" key="7">
    <source>
        <dbReference type="Proteomes" id="UP000186469"/>
    </source>
</evidence>
<evidence type="ECO:0000313" key="6">
    <source>
        <dbReference type="EMBL" id="SHN51602.1"/>
    </source>
</evidence>
<dbReference type="Gene3D" id="3.50.50.60">
    <property type="entry name" value="FAD/NAD(P)-binding domain"/>
    <property type="match status" value="3"/>
</dbReference>
<gene>
    <name evidence="6" type="ORF">SAMN02745728_00365</name>
</gene>
<keyword evidence="7" id="KW-1185">Reference proteome</keyword>
<evidence type="ECO:0000256" key="2">
    <source>
        <dbReference type="ARBA" id="ARBA00022723"/>
    </source>
</evidence>